<protein>
    <recommendedName>
        <fullName evidence="3">Sphingomyelin phosphodiesterase C-terminal domain-containing protein</fullName>
    </recommendedName>
</protein>
<dbReference type="GO" id="GO:0005615">
    <property type="term" value="C:extracellular space"/>
    <property type="evidence" value="ECO:0007669"/>
    <property type="project" value="TreeGrafter"/>
</dbReference>
<name>A0A9J6DIT9_RHIMP</name>
<dbReference type="EMBL" id="JABSTU010000009">
    <property type="protein sequence ID" value="KAH8021761.1"/>
    <property type="molecule type" value="Genomic_DNA"/>
</dbReference>
<organism evidence="4 5">
    <name type="scientific">Rhipicephalus microplus</name>
    <name type="common">Cattle tick</name>
    <name type="synonym">Boophilus microplus</name>
    <dbReference type="NCBI Taxonomy" id="6941"/>
    <lineage>
        <taxon>Eukaryota</taxon>
        <taxon>Metazoa</taxon>
        <taxon>Ecdysozoa</taxon>
        <taxon>Arthropoda</taxon>
        <taxon>Chelicerata</taxon>
        <taxon>Arachnida</taxon>
        <taxon>Acari</taxon>
        <taxon>Parasitiformes</taxon>
        <taxon>Ixodida</taxon>
        <taxon>Ixodoidea</taxon>
        <taxon>Ixodidae</taxon>
        <taxon>Rhipicephalinae</taxon>
        <taxon>Rhipicephalus</taxon>
        <taxon>Boophilus</taxon>
    </lineage>
</organism>
<dbReference type="Proteomes" id="UP000821866">
    <property type="component" value="Chromosome 7"/>
</dbReference>
<dbReference type="GO" id="GO:0005764">
    <property type="term" value="C:lysosome"/>
    <property type="evidence" value="ECO:0007669"/>
    <property type="project" value="TreeGrafter"/>
</dbReference>
<proteinExistence type="predicted"/>
<gene>
    <name evidence="4" type="ORF">HPB51_016825</name>
</gene>
<dbReference type="InterPro" id="IPR045473">
    <property type="entry name" value="ASM_C"/>
</dbReference>
<dbReference type="GO" id="GO:0006685">
    <property type="term" value="P:sphingomyelin catabolic process"/>
    <property type="evidence" value="ECO:0007669"/>
    <property type="project" value="TreeGrafter"/>
</dbReference>
<dbReference type="Pfam" id="PF19272">
    <property type="entry name" value="ASMase_C"/>
    <property type="match status" value="1"/>
</dbReference>
<keyword evidence="2" id="KW-0325">Glycoprotein</keyword>
<evidence type="ECO:0000256" key="2">
    <source>
        <dbReference type="ARBA" id="ARBA00023180"/>
    </source>
</evidence>
<accession>A0A9J6DIT9</accession>
<keyword evidence="5" id="KW-1185">Reference proteome</keyword>
<dbReference type="VEuPathDB" id="VectorBase:LOC119173563"/>
<evidence type="ECO:0000313" key="4">
    <source>
        <dbReference type="EMBL" id="KAH8021761.1"/>
    </source>
</evidence>
<dbReference type="PANTHER" id="PTHR10340:SF34">
    <property type="entry name" value="SPHINGOMYELIN PHOSPHODIESTERASE"/>
    <property type="match status" value="1"/>
</dbReference>
<reference evidence="4" key="1">
    <citation type="journal article" date="2020" name="Cell">
        <title>Large-Scale Comparative Analyses of Tick Genomes Elucidate Their Genetic Diversity and Vector Capacities.</title>
        <authorList>
            <consortium name="Tick Genome and Microbiome Consortium (TIGMIC)"/>
            <person name="Jia N."/>
            <person name="Wang J."/>
            <person name="Shi W."/>
            <person name="Du L."/>
            <person name="Sun Y."/>
            <person name="Zhan W."/>
            <person name="Jiang J.F."/>
            <person name="Wang Q."/>
            <person name="Zhang B."/>
            <person name="Ji P."/>
            <person name="Bell-Sakyi L."/>
            <person name="Cui X.M."/>
            <person name="Yuan T.T."/>
            <person name="Jiang B.G."/>
            <person name="Yang W.F."/>
            <person name="Lam T.T."/>
            <person name="Chang Q.C."/>
            <person name="Ding S.J."/>
            <person name="Wang X.J."/>
            <person name="Zhu J.G."/>
            <person name="Ruan X.D."/>
            <person name="Zhao L."/>
            <person name="Wei J.T."/>
            <person name="Ye R.Z."/>
            <person name="Que T.C."/>
            <person name="Du C.H."/>
            <person name="Zhou Y.H."/>
            <person name="Cheng J.X."/>
            <person name="Dai P.F."/>
            <person name="Guo W.B."/>
            <person name="Han X.H."/>
            <person name="Huang E.J."/>
            <person name="Li L.F."/>
            <person name="Wei W."/>
            <person name="Gao Y.C."/>
            <person name="Liu J.Z."/>
            <person name="Shao H.Z."/>
            <person name="Wang X."/>
            <person name="Wang C.C."/>
            <person name="Yang T.C."/>
            <person name="Huo Q.B."/>
            <person name="Li W."/>
            <person name="Chen H.Y."/>
            <person name="Chen S.E."/>
            <person name="Zhou L.G."/>
            <person name="Ni X.B."/>
            <person name="Tian J.H."/>
            <person name="Sheng Y."/>
            <person name="Liu T."/>
            <person name="Pan Y.S."/>
            <person name="Xia L.Y."/>
            <person name="Li J."/>
            <person name="Zhao F."/>
            <person name="Cao W.C."/>
        </authorList>
    </citation>
    <scope>NUCLEOTIDE SEQUENCE</scope>
    <source>
        <strain evidence="4">Rmic-2018</strain>
    </source>
</reference>
<evidence type="ECO:0000256" key="1">
    <source>
        <dbReference type="ARBA" id="ARBA00022801"/>
    </source>
</evidence>
<dbReference type="GO" id="GO:0016020">
    <property type="term" value="C:membrane"/>
    <property type="evidence" value="ECO:0007669"/>
    <property type="project" value="GOC"/>
</dbReference>
<reference evidence="4" key="2">
    <citation type="submission" date="2021-09" db="EMBL/GenBank/DDBJ databases">
        <authorList>
            <person name="Jia N."/>
            <person name="Wang J."/>
            <person name="Shi W."/>
            <person name="Du L."/>
            <person name="Sun Y."/>
            <person name="Zhan W."/>
            <person name="Jiang J."/>
            <person name="Wang Q."/>
            <person name="Zhang B."/>
            <person name="Ji P."/>
            <person name="Sakyi L.B."/>
            <person name="Cui X."/>
            <person name="Yuan T."/>
            <person name="Jiang B."/>
            <person name="Yang W."/>
            <person name="Lam T.T.-Y."/>
            <person name="Chang Q."/>
            <person name="Ding S."/>
            <person name="Wang X."/>
            <person name="Zhu J."/>
            <person name="Ruan X."/>
            <person name="Zhao L."/>
            <person name="Wei J."/>
            <person name="Que T."/>
            <person name="Du C."/>
            <person name="Cheng J."/>
            <person name="Dai P."/>
            <person name="Han X."/>
            <person name="Huang E."/>
            <person name="Gao Y."/>
            <person name="Liu J."/>
            <person name="Shao H."/>
            <person name="Ye R."/>
            <person name="Li L."/>
            <person name="Wei W."/>
            <person name="Wang X."/>
            <person name="Wang C."/>
            <person name="Huo Q."/>
            <person name="Li W."/>
            <person name="Guo W."/>
            <person name="Chen H."/>
            <person name="Chen S."/>
            <person name="Zhou L."/>
            <person name="Zhou L."/>
            <person name="Ni X."/>
            <person name="Tian J."/>
            <person name="Zhou Y."/>
            <person name="Sheng Y."/>
            <person name="Liu T."/>
            <person name="Pan Y."/>
            <person name="Xia L."/>
            <person name="Li J."/>
            <person name="Zhao F."/>
            <person name="Cao W."/>
        </authorList>
    </citation>
    <scope>NUCLEOTIDE SEQUENCE</scope>
    <source>
        <strain evidence="4">Rmic-2018</strain>
        <tissue evidence="4">Larvae</tissue>
    </source>
</reference>
<comment type="caution">
    <text evidence="4">The sequence shown here is derived from an EMBL/GenBank/DDBJ whole genome shotgun (WGS) entry which is preliminary data.</text>
</comment>
<dbReference type="AlphaFoldDB" id="A0A9J6DIT9"/>
<evidence type="ECO:0000259" key="3">
    <source>
        <dbReference type="Pfam" id="PF19272"/>
    </source>
</evidence>
<evidence type="ECO:0000313" key="5">
    <source>
        <dbReference type="Proteomes" id="UP000821866"/>
    </source>
</evidence>
<dbReference type="PANTHER" id="PTHR10340">
    <property type="entry name" value="SPHINGOMYELIN PHOSPHODIESTERASE"/>
    <property type="match status" value="1"/>
</dbReference>
<keyword evidence="1" id="KW-0378">Hydrolase</keyword>
<dbReference type="GO" id="GO:0046513">
    <property type="term" value="P:ceramide biosynthetic process"/>
    <property type="evidence" value="ECO:0007669"/>
    <property type="project" value="TreeGrafter"/>
</dbReference>
<dbReference type="GO" id="GO:0061750">
    <property type="term" value="F:acid sphingomyelin phosphodiesterase activity"/>
    <property type="evidence" value="ECO:0007669"/>
    <property type="project" value="TreeGrafter"/>
</dbReference>
<sequence length="122" mass="14141">MVLHAECLPPANVERESERTLGHRCEQAVLDHETYVMNLTEANADPTREPRWHLEYAAKVQYGMQSLEAAEWDNLLNRMEADDELFQSFYRYVDILRGTFVKAAEMVELWEASSRIHDVIGA</sequence>
<feature type="domain" description="Sphingomyelin phosphodiesterase C-terminal" evidence="3">
    <location>
        <begin position="27"/>
        <end position="93"/>
    </location>
</feature>